<evidence type="ECO:0000313" key="1">
    <source>
        <dbReference type="EMBL" id="KJA14294.1"/>
    </source>
</evidence>
<dbReference type="Proteomes" id="UP000054270">
    <property type="component" value="Unassembled WGS sequence"/>
</dbReference>
<reference evidence="2" key="1">
    <citation type="submission" date="2014-04" db="EMBL/GenBank/DDBJ databases">
        <title>Evolutionary Origins and Diversification of the Mycorrhizal Mutualists.</title>
        <authorList>
            <consortium name="DOE Joint Genome Institute"/>
            <consortium name="Mycorrhizal Genomics Consortium"/>
            <person name="Kohler A."/>
            <person name="Kuo A."/>
            <person name="Nagy L.G."/>
            <person name="Floudas D."/>
            <person name="Copeland A."/>
            <person name="Barry K.W."/>
            <person name="Cichocki N."/>
            <person name="Veneault-Fourrey C."/>
            <person name="LaButti K."/>
            <person name="Lindquist E.A."/>
            <person name="Lipzen A."/>
            <person name="Lundell T."/>
            <person name="Morin E."/>
            <person name="Murat C."/>
            <person name="Riley R."/>
            <person name="Ohm R."/>
            <person name="Sun H."/>
            <person name="Tunlid A."/>
            <person name="Henrissat B."/>
            <person name="Grigoriev I.V."/>
            <person name="Hibbett D.S."/>
            <person name="Martin F."/>
        </authorList>
    </citation>
    <scope>NUCLEOTIDE SEQUENCE [LARGE SCALE GENOMIC DNA]</scope>
    <source>
        <strain evidence="2">FD-334 SS-4</strain>
    </source>
</reference>
<proteinExistence type="predicted"/>
<accession>A0A0D2N555</accession>
<protein>
    <submittedName>
        <fullName evidence="1">Uncharacterized protein</fullName>
    </submittedName>
</protein>
<name>A0A0D2N555_HYPSF</name>
<gene>
    <name evidence="1" type="ORF">HYPSUDRAFT_448730</name>
</gene>
<evidence type="ECO:0000313" key="2">
    <source>
        <dbReference type="Proteomes" id="UP000054270"/>
    </source>
</evidence>
<dbReference type="EMBL" id="KN817686">
    <property type="protein sequence ID" value="KJA14294.1"/>
    <property type="molecule type" value="Genomic_DNA"/>
</dbReference>
<sequence length="118" mass="12981">MFVLRCALHLLGSSPSSISAPSHLPSRTNLTSVRAYARVLSLASCMLLPARLRFSSCAGACLPWDSPRRSCIFISFRFLASFSVLIPDHHSLFLRFIFFCSTPQCSSLSSHLGPFATK</sequence>
<keyword evidence="2" id="KW-1185">Reference proteome</keyword>
<dbReference type="AlphaFoldDB" id="A0A0D2N555"/>
<organism evidence="1 2">
    <name type="scientific">Hypholoma sublateritium (strain FD-334 SS-4)</name>
    <dbReference type="NCBI Taxonomy" id="945553"/>
    <lineage>
        <taxon>Eukaryota</taxon>
        <taxon>Fungi</taxon>
        <taxon>Dikarya</taxon>
        <taxon>Basidiomycota</taxon>
        <taxon>Agaricomycotina</taxon>
        <taxon>Agaricomycetes</taxon>
        <taxon>Agaricomycetidae</taxon>
        <taxon>Agaricales</taxon>
        <taxon>Agaricineae</taxon>
        <taxon>Strophariaceae</taxon>
        <taxon>Hypholoma</taxon>
    </lineage>
</organism>